<dbReference type="Proteomes" id="UP001597062">
    <property type="component" value="Unassembled WGS sequence"/>
</dbReference>
<keyword evidence="3" id="KW-1185">Reference proteome</keyword>
<reference evidence="3" key="1">
    <citation type="journal article" date="2019" name="Int. J. Syst. Evol. Microbiol.">
        <title>The Global Catalogue of Microorganisms (GCM) 10K type strain sequencing project: providing services to taxonomists for standard genome sequencing and annotation.</title>
        <authorList>
            <consortium name="The Broad Institute Genomics Platform"/>
            <consortium name="The Broad Institute Genome Sequencing Center for Infectious Disease"/>
            <person name="Wu L."/>
            <person name="Ma J."/>
        </authorList>
    </citation>
    <scope>NUCLEOTIDE SEQUENCE [LARGE SCALE GENOMIC DNA]</scope>
    <source>
        <strain evidence="3">CCUG 60527</strain>
    </source>
</reference>
<accession>A0ABW3JQJ2</accession>
<sequence length="70" mass="7978">MKTQTKSIIIGGLFGGISYALGMAGFEFVDGENFQIWKFIFHASFFGIFMGFLVNYNLRKQKGKENKKTE</sequence>
<dbReference type="RefSeq" id="WP_386105984.1">
    <property type="nucleotide sequence ID" value="NZ_JBHTJR010000026.1"/>
</dbReference>
<keyword evidence="1" id="KW-1133">Transmembrane helix</keyword>
<evidence type="ECO:0000313" key="3">
    <source>
        <dbReference type="Proteomes" id="UP001597062"/>
    </source>
</evidence>
<comment type="caution">
    <text evidence="2">The sequence shown here is derived from an EMBL/GenBank/DDBJ whole genome shotgun (WGS) entry which is preliminary data.</text>
</comment>
<proteinExistence type="predicted"/>
<dbReference type="EMBL" id="JBHTJR010000026">
    <property type="protein sequence ID" value="MFD0992566.1"/>
    <property type="molecule type" value="Genomic_DNA"/>
</dbReference>
<feature type="transmembrane region" description="Helical" evidence="1">
    <location>
        <begin position="7"/>
        <end position="29"/>
    </location>
</feature>
<feature type="transmembrane region" description="Helical" evidence="1">
    <location>
        <begin position="35"/>
        <end position="58"/>
    </location>
</feature>
<name>A0ABW3JQJ2_9FLAO</name>
<protein>
    <submittedName>
        <fullName evidence="2">Uncharacterized protein</fullName>
    </submittedName>
</protein>
<evidence type="ECO:0000256" key="1">
    <source>
        <dbReference type="SAM" id="Phobius"/>
    </source>
</evidence>
<keyword evidence="1" id="KW-0472">Membrane</keyword>
<evidence type="ECO:0000313" key="2">
    <source>
        <dbReference type="EMBL" id="MFD0992566.1"/>
    </source>
</evidence>
<gene>
    <name evidence="2" type="ORF">ACFQ1U_05060</name>
</gene>
<organism evidence="2 3">
    <name type="scientific">Tenacibaculum geojense</name>
    <dbReference type="NCBI Taxonomy" id="915352"/>
    <lineage>
        <taxon>Bacteria</taxon>
        <taxon>Pseudomonadati</taxon>
        <taxon>Bacteroidota</taxon>
        <taxon>Flavobacteriia</taxon>
        <taxon>Flavobacteriales</taxon>
        <taxon>Flavobacteriaceae</taxon>
        <taxon>Tenacibaculum</taxon>
    </lineage>
</organism>
<keyword evidence="1" id="KW-0812">Transmembrane</keyword>